<comment type="caution">
    <text evidence="2">The sequence shown here is derived from an EMBL/GenBank/DDBJ whole genome shotgun (WGS) entry which is preliminary data.</text>
</comment>
<evidence type="ECO:0000256" key="1">
    <source>
        <dbReference type="SAM" id="MobiDB-lite"/>
    </source>
</evidence>
<sequence>MHPGRRHRTSVPQSGASLQTTHRFTVRAPPLLHGRGTRRARAAVYAAARPWASRWPARMDGPASSQSNYPGPCTADITVLSISNSRRIESSLAYRIESTHPHLSLRLHATHTRAQLSSLDPDMQASRFMAGGLIALVYAAWSTRGPRGRTRVAPETRMMSPKGVLPRHDPTDMIWAYGIRVRKRMDGTHGRLEEEKGPAKTGRIRDKEITACTIMHTRAEERQTRAVYNSTGDAHKWQDIPCSAAIKTPDGMKEIERGRQDRKARLRAENEAQRRPSTQSRRSDGSGGYDATDERP</sequence>
<name>A0A4Y9XPG3_9AGAM</name>
<feature type="region of interest" description="Disordered" evidence="1">
    <location>
        <begin position="1"/>
        <end position="24"/>
    </location>
</feature>
<keyword evidence="3" id="KW-1185">Reference proteome</keyword>
<feature type="region of interest" description="Disordered" evidence="1">
    <location>
        <begin position="248"/>
        <end position="296"/>
    </location>
</feature>
<evidence type="ECO:0000313" key="2">
    <source>
        <dbReference type="EMBL" id="TFY51995.1"/>
    </source>
</evidence>
<dbReference type="AlphaFoldDB" id="A0A4Y9XPG3"/>
<dbReference type="Proteomes" id="UP000298327">
    <property type="component" value="Unassembled WGS sequence"/>
</dbReference>
<feature type="compositionally biased region" description="Basic and acidic residues" evidence="1">
    <location>
        <begin position="250"/>
        <end position="274"/>
    </location>
</feature>
<gene>
    <name evidence="2" type="ORF">EVG20_g10751</name>
</gene>
<accession>A0A4Y9XPG3</accession>
<protein>
    <submittedName>
        <fullName evidence="2">Uncharacterized protein</fullName>
    </submittedName>
</protein>
<proteinExistence type="predicted"/>
<feature type="compositionally biased region" description="Polar residues" evidence="1">
    <location>
        <begin position="10"/>
        <end position="23"/>
    </location>
</feature>
<evidence type="ECO:0000313" key="3">
    <source>
        <dbReference type="Proteomes" id="UP000298327"/>
    </source>
</evidence>
<reference evidence="2 3" key="1">
    <citation type="submission" date="2019-02" db="EMBL/GenBank/DDBJ databases">
        <title>Genome sequencing of the rare red list fungi Dentipellis fragilis.</title>
        <authorList>
            <person name="Buettner E."/>
            <person name="Kellner H."/>
        </authorList>
    </citation>
    <scope>NUCLEOTIDE SEQUENCE [LARGE SCALE GENOMIC DNA]</scope>
    <source>
        <strain evidence="2 3">DSM 105465</strain>
    </source>
</reference>
<organism evidence="2 3">
    <name type="scientific">Dentipellis fragilis</name>
    <dbReference type="NCBI Taxonomy" id="205917"/>
    <lineage>
        <taxon>Eukaryota</taxon>
        <taxon>Fungi</taxon>
        <taxon>Dikarya</taxon>
        <taxon>Basidiomycota</taxon>
        <taxon>Agaricomycotina</taxon>
        <taxon>Agaricomycetes</taxon>
        <taxon>Russulales</taxon>
        <taxon>Hericiaceae</taxon>
        <taxon>Dentipellis</taxon>
    </lineage>
</organism>
<dbReference type="EMBL" id="SEOQ01001391">
    <property type="protein sequence ID" value="TFY51995.1"/>
    <property type="molecule type" value="Genomic_DNA"/>
</dbReference>